<sequence length="100" mass="12059">MKQYILIICLAFTIIPIQQLDAKEIEQDIKKDHQWEVVHERIVTTDLYQHDFKTWHHFIQEEVSCNVRKKVRIRVLHCDVHNLYKTEVEDLGIEHSEDHG</sequence>
<gene>
    <name evidence="1" type="ORF">DES48_11031</name>
</gene>
<dbReference type="RefSeq" id="WP_113869742.1">
    <property type="nucleotide sequence ID" value="NZ_BAABQN010000009.1"/>
</dbReference>
<dbReference type="Proteomes" id="UP000252254">
    <property type="component" value="Unassembled WGS sequence"/>
</dbReference>
<dbReference type="OrthoDB" id="2970612at2"/>
<evidence type="ECO:0000313" key="1">
    <source>
        <dbReference type="EMBL" id="RBO94545.1"/>
    </source>
</evidence>
<proteinExistence type="predicted"/>
<keyword evidence="2" id="KW-1185">Reference proteome</keyword>
<dbReference type="AlphaFoldDB" id="A0A366DXD8"/>
<evidence type="ECO:0000313" key="2">
    <source>
        <dbReference type="Proteomes" id="UP000252254"/>
    </source>
</evidence>
<accession>A0A366DXD8</accession>
<comment type="caution">
    <text evidence="1">The sequence shown here is derived from an EMBL/GenBank/DDBJ whole genome shotgun (WGS) entry which is preliminary data.</text>
</comment>
<name>A0A366DXD8_9BACI</name>
<dbReference type="EMBL" id="QNRI01000010">
    <property type="protein sequence ID" value="RBO94545.1"/>
    <property type="molecule type" value="Genomic_DNA"/>
</dbReference>
<reference evidence="1 2" key="1">
    <citation type="submission" date="2018-06" db="EMBL/GenBank/DDBJ databases">
        <title>Genomic Encyclopedia of Type Strains, Phase IV (KMG-IV): sequencing the most valuable type-strain genomes for metagenomic binning, comparative biology and taxonomic classification.</title>
        <authorList>
            <person name="Goeker M."/>
        </authorList>
    </citation>
    <scope>NUCLEOTIDE SEQUENCE [LARGE SCALE GENOMIC DNA]</scope>
    <source>
        <strain evidence="1 2">DSM 15140</strain>
    </source>
</reference>
<organism evidence="1 2">
    <name type="scientific">Paraliobacillus ryukyuensis</name>
    <dbReference type="NCBI Taxonomy" id="200904"/>
    <lineage>
        <taxon>Bacteria</taxon>
        <taxon>Bacillati</taxon>
        <taxon>Bacillota</taxon>
        <taxon>Bacilli</taxon>
        <taxon>Bacillales</taxon>
        <taxon>Bacillaceae</taxon>
        <taxon>Paraliobacillus</taxon>
    </lineage>
</organism>
<protein>
    <submittedName>
        <fullName evidence="1">Uncharacterized protein</fullName>
    </submittedName>
</protein>